<sequence>MMPALINMSASVIMAIALSIAMIVMAILTWFFHDTKHRDLDDWIQYGFSGDTLRHVLIYYRSMGISMLVFYILFVVSCLFLQSDGIGLFVDSDNNPISAGPIGAALFGLDLVLRGGFFDIMEHFEISVTPILMDRSNQWFVIYCFVFRIYYGLTLIRIALSFVWIWARMRRVRRTLYGEVRQPRERSKRHGFRLRLRERLGGRKESEDN</sequence>
<dbReference type="KEGG" id="fil:BN1229_v1_1582"/>
<accession>A0A0D6JEJ9</accession>
<name>A0A0D6JEJ9_9HYPH</name>
<keyword evidence="1" id="KW-0472">Membrane</keyword>
<dbReference type="Proteomes" id="UP000033187">
    <property type="component" value="Chromosome 1"/>
</dbReference>
<reference evidence="3" key="1">
    <citation type="submission" date="2015-02" db="EMBL/GenBank/DDBJ databases">
        <authorList>
            <person name="Chooi Y.-H."/>
        </authorList>
    </citation>
    <scope>NUCLEOTIDE SEQUENCE [LARGE SCALE GENOMIC DNA]</scope>
    <source>
        <strain evidence="3">strain Y</strain>
    </source>
</reference>
<organism evidence="2 3">
    <name type="scientific">Candidatus Filomicrobium marinum</name>
    <dbReference type="NCBI Taxonomy" id="1608628"/>
    <lineage>
        <taxon>Bacteria</taxon>
        <taxon>Pseudomonadati</taxon>
        <taxon>Pseudomonadota</taxon>
        <taxon>Alphaproteobacteria</taxon>
        <taxon>Hyphomicrobiales</taxon>
        <taxon>Hyphomicrobiaceae</taxon>
        <taxon>Filomicrobium</taxon>
    </lineage>
</organism>
<feature type="transmembrane region" description="Helical" evidence="1">
    <location>
        <begin position="12"/>
        <end position="32"/>
    </location>
</feature>
<keyword evidence="1" id="KW-1133">Transmembrane helix</keyword>
<keyword evidence="1" id="KW-0812">Transmembrane</keyword>
<keyword evidence="3" id="KW-1185">Reference proteome</keyword>
<dbReference type="AlphaFoldDB" id="A0A0D6JEJ9"/>
<evidence type="ECO:0000313" key="3">
    <source>
        <dbReference type="Proteomes" id="UP000033187"/>
    </source>
</evidence>
<proteinExistence type="predicted"/>
<evidence type="ECO:0000313" key="2">
    <source>
        <dbReference type="EMBL" id="CPR18160.1"/>
    </source>
</evidence>
<feature type="transmembrane region" description="Helical" evidence="1">
    <location>
        <begin position="58"/>
        <end position="81"/>
    </location>
</feature>
<dbReference type="KEGG" id="fiy:BN1229_v1_1584"/>
<dbReference type="RefSeq" id="WP_172655228.1">
    <property type="nucleotide sequence ID" value="NZ_LN829118.1"/>
</dbReference>
<feature type="transmembrane region" description="Helical" evidence="1">
    <location>
        <begin position="102"/>
        <end position="120"/>
    </location>
</feature>
<feature type="transmembrane region" description="Helical" evidence="1">
    <location>
        <begin position="140"/>
        <end position="167"/>
    </location>
</feature>
<evidence type="ECO:0000256" key="1">
    <source>
        <dbReference type="SAM" id="Phobius"/>
    </source>
</evidence>
<protein>
    <submittedName>
        <fullName evidence="2">Uncharacterized protein</fullName>
    </submittedName>
</protein>
<gene>
    <name evidence="2" type="ORF">YBN1229_v1_1584</name>
</gene>
<dbReference type="EMBL" id="LN829119">
    <property type="protein sequence ID" value="CPR18160.1"/>
    <property type="molecule type" value="Genomic_DNA"/>
</dbReference>